<dbReference type="AlphaFoldDB" id="A0A9Q2VZT6"/>
<accession>A0A9Q2VZT6</accession>
<sequence length="241" mass="25369">MTGTPSDVSVPHLRALTNESTVELPERVVEVLAAVGSDAQVFVSDVSARSFAGVVRRTSAKQSPNLVPFIEPLEALGDELVLICQVDHGDELVTVVLRATDRTLVAATAIDRSVGLVHITVQELCSRLRASDAPGAELALEVASQCPAEERLRIFEQGALATARTFLTKYTMAAERGFDVRGLDGFARALVPLGDAQPGFCTVQADTAVAITAFTPGRTDVLAAVRVGGLSPRTGTTEETG</sequence>
<comment type="caution">
    <text evidence="1">The sequence shown here is derived from an EMBL/GenBank/DDBJ whole genome shotgun (WGS) entry which is preliminary data.</text>
</comment>
<dbReference type="RefSeq" id="WP_214562114.1">
    <property type="nucleotide sequence ID" value="NZ_JAHEWX010000002.1"/>
</dbReference>
<reference evidence="1" key="1">
    <citation type="submission" date="2021-05" db="EMBL/GenBank/DDBJ databases">
        <title>Whole genome sequence of Curtobacterium flaccumfaciens pv. flaccumfaciens strain CFBP 3417.</title>
        <authorList>
            <person name="Osdaghi E."/>
            <person name="Taghouti G."/>
            <person name="Portier P."/>
            <person name="Fazliarab A."/>
            <person name="Taghavi S.M."/>
            <person name="Briand M."/>
            <person name="Le-Saux M."/>
            <person name="Jacques M.-A."/>
        </authorList>
    </citation>
    <scope>NUCLEOTIDE SEQUENCE</scope>
    <source>
        <strain evidence="1">CFBP 3417</strain>
    </source>
</reference>
<dbReference type="Proteomes" id="UP000709437">
    <property type="component" value="Unassembled WGS sequence"/>
</dbReference>
<evidence type="ECO:0000313" key="1">
    <source>
        <dbReference type="EMBL" id="MBT1540632.1"/>
    </source>
</evidence>
<protein>
    <submittedName>
        <fullName evidence="1">Uncharacterized protein</fullName>
    </submittedName>
</protein>
<proteinExistence type="predicted"/>
<dbReference type="EMBL" id="JAHEWX010000002">
    <property type="protein sequence ID" value="MBT1540632.1"/>
    <property type="molecule type" value="Genomic_DNA"/>
</dbReference>
<gene>
    <name evidence="1" type="ORF">KK103_02575</name>
</gene>
<organism evidence="1 2">
    <name type="scientific">Curtobacterium flaccumfaciens pv. flaccumfaciens</name>
    <dbReference type="NCBI Taxonomy" id="138532"/>
    <lineage>
        <taxon>Bacteria</taxon>
        <taxon>Bacillati</taxon>
        <taxon>Actinomycetota</taxon>
        <taxon>Actinomycetes</taxon>
        <taxon>Micrococcales</taxon>
        <taxon>Microbacteriaceae</taxon>
        <taxon>Curtobacterium</taxon>
    </lineage>
</organism>
<name>A0A9Q2VZT6_9MICO</name>
<evidence type="ECO:0000313" key="2">
    <source>
        <dbReference type="Proteomes" id="UP000709437"/>
    </source>
</evidence>